<evidence type="ECO:0000256" key="1">
    <source>
        <dbReference type="ARBA" id="ARBA00004141"/>
    </source>
</evidence>
<evidence type="ECO:0000256" key="6">
    <source>
        <dbReference type="RuleBase" id="RU363032"/>
    </source>
</evidence>
<keyword evidence="5 6" id="KW-0472">Membrane</keyword>
<sequence length="212" mass="22862">MAVFLERYGEKLLEAIVVHLQYVFVSVGIGFVVALILGILLSRVPKISRVIIPMVSIFQTIPGLVFIGVLFIRIGIQPATVIIALSIYALFPILKNTYTGILSVDKGLIEAARGCGMSNWQILFKLELPLAMPSIFSGLRMSTIYTVSWAVLAAMIGLGGLGEFIYRGIDTNNNTLIIGGAIPAAVLAILLGFLIDLIQAKVTPRGLKGGRY</sequence>
<gene>
    <name evidence="8" type="ORF">SAMN05421804_101821</name>
</gene>
<evidence type="ECO:0000256" key="3">
    <source>
        <dbReference type="ARBA" id="ARBA00022692"/>
    </source>
</evidence>
<evidence type="ECO:0000256" key="5">
    <source>
        <dbReference type="ARBA" id="ARBA00023136"/>
    </source>
</evidence>
<dbReference type="PROSITE" id="PS50928">
    <property type="entry name" value="ABC_TM1"/>
    <property type="match status" value="1"/>
</dbReference>
<organism evidence="8 9">
    <name type="scientific">Proteiniclasticum ruminis</name>
    <dbReference type="NCBI Taxonomy" id="398199"/>
    <lineage>
        <taxon>Bacteria</taxon>
        <taxon>Bacillati</taxon>
        <taxon>Bacillota</taxon>
        <taxon>Clostridia</taxon>
        <taxon>Eubacteriales</taxon>
        <taxon>Clostridiaceae</taxon>
        <taxon>Proteiniclasticum</taxon>
    </lineage>
</organism>
<keyword evidence="2 6" id="KW-0813">Transport</keyword>
<keyword evidence="4 6" id="KW-1133">Transmembrane helix</keyword>
<dbReference type="CDD" id="cd06261">
    <property type="entry name" value="TM_PBP2"/>
    <property type="match status" value="1"/>
</dbReference>
<proteinExistence type="inferred from homology"/>
<dbReference type="GO" id="GO:0031460">
    <property type="term" value="P:glycine betaine transport"/>
    <property type="evidence" value="ECO:0007669"/>
    <property type="project" value="TreeGrafter"/>
</dbReference>
<dbReference type="SUPFAM" id="SSF161098">
    <property type="entry name" value="MetI-like"/>
    <property type="match status" value="1"/>
</dbReference>
<reference evidence="8 9" key="1">
    <citation type="submission" date="2016-10" db="EMBL/GenBank/DDBJ databases">
        <authorList>
            <person name="de Groot N.N."/>
        </authorList>
    </citation>
    <scope>NUCLEOTIDE SEQUENCE [LARGE SCALE GENOMIC DNA]</scope>
    <source>
        <strain evidence="8 9">CGMCC 1.5058</strain>
    </source>
</reference>
<dbReference type="EMBL" id="FNDZ01000001">
    <property type="protein sequence ID" value="SDI15765.1"/>
    <property type="molecule type" value="Genomic_DNA"/>
</dbReference>
<feature type="transmembrane region" description="Helical" evidence="6">
    <location>
        <begin position="144"/>
        <end position="165"/>
    </location>
</feature>
<dbReference type="PANTHER" id="PTHR30177">
    <property type="entry name" value="GLYCINE BETAINE/L-PROLINE TRANSPORT SYSTEM PERMEASE PROTEIN PROW"/>
    <property type="match status" value="1"/>
</dbReference>
<dbReference type="AlphaFoldDB" id="A0A1G8I9X1"/>
<feature type="transmembrane region" description="Helical" evidence="6">
    <location>
        <begin position="50"/>
        <end position="72"/>
    </location>
</feature>
<dbReference type="PANTHER" id="PTHR30177:SF28">
    <property type="entry name" value="CHOLINE TRANSPORT SYSTEM PERMEASE PROTEIN OPUBB"/>
    <property type="match status" value="1"/>
</dbReference>
<feature type="transmembrane region" description="Helical" evidence="6">
    <location>
        <begin position="177"/>
        <end position="198"/>
    </location>
</feature>
<dbReference type="GO" id="GO:0055085">
    <property type="term" value="P:transmembrane transport"/>
    <property type="evidence" value="ECO:0007669"/>
    <property type="project" value="InterPro"/>
</dbReference>
<evidence type="ECO:0000313" key="9">
    <source>
        <dbReference type="Proteomes" id="UP000183255"/>
    </source>
</evidence>
<dbReference type="GO" id="GO:0005886">
    <property type="term" value="C:plasma membrane"/>
    <property type="evidence" value="ECO:0007669"/>
    <property type="project" value="UniProtKB-SubCell"/>
</dbReference>
<feature type="transmembrane region" description="Helical" evidence="6">
    <location>
        <begin position="20"/>
        <end position="41"/>
    </location>
</feature>
<comment type="similarity">
    <text evidence="6">Belongs to the binding-protein-dependent transport system permease family.</text>
</comment>
<dbReference type="InterPro" id="IPR051204">
    <property type="entry name" value="ABC_transp_perm/SBD"/>
</dbReference>
<evidence type="ECO:0000259" key="7">
    <source>
        <dbReference type="PROSITE" id="PS50928"/>
    </source>
</evidence>
<feature type="transmembrane region" description="Helical" evidence="6">
    <location>
        <begin position="78"/>
        <end position="94"/>
    </location>
</feature>
<evidence type="ECO:0000313" key="8">
    <source>
        <dbReference type="EMBL" id="SDI15765.1"/>
    </source>
</evidence>
<feature type="domain" description="ABC transmembrane type-1" evidence="7">
    <location>
        <begin position="16"/>
        <end position="199"/>
    </location>
</feature>
<evidence type="ECO:0000256" key="4">
    <source>
        <dbReference type="ARBA" id="ARBA00022989"/>
    </source>
</evidence>
<evidence type="ECO:0000256" key="2">
    <source>
        <dbReference type="ARBA" id="ARBA00022448"/>
    </source>
</evidence>
<dbReference type="Gene3D" id="1.10.3720.10">
    <property type="entry name" value="MetI-like"/>
    <property type="match status" value="1"/>
</dbReference>
<keyword evidence="3 6" id="KW-0812">Transmembrane</keyword>
<dbReference type="Pfam" id="PF00528">
    <property type="entry name" value="BPD_transp_1"/>
    <property type="match status" value="1"/>
</dbReference>
<dbReference type="Proteomes" id="UP000183255">
    <property type="component" value="Unassembled WGS sequence"/>
</dbReference>
<name>A0A1G8I9X1_9CLOT</name>
<dbReference type="InterPro" id="IPR000515">
    <property type="entry name" value="MetI-like"/>
</dbReference>
<dbReference type="InterPro" id="IPR035906">
    <property type="entry name" value="MetI-like_sf"/>
</dbReference>
<comment type="subcellular location">
    <subcellularLocation>
        <location evidence="6">Cell membrane</location>
        <topology evidence="6">Multi-pass membrane protein</topology>
    </subcellularLocation>
    <subcellularLocation>
        <location evidence="1">Membrane</location>
        <topology evidence="1">Multi-pass membrane protein</topology>
    </subcellularLocation>
</comment>
<protein>
    <submittedName>
        <fullName evidence="8">Osmoprotectant transport system permease protein</fullName>
    </submittedName>
</protein>
<accession>A0A1G8I9X1</accession>
<dbReference type="RefSeq" id="WP_031574396.1">
    <property type="nucleotide sequence ID" value="NZ_FNDZ01000001.1"/>
</dbReference>
<dbReference type="FunFam" id="1.10.3720.10:FF:000001">
    <property type="entry name" value="Glycine betaine ABC transporter, permease"/>
    <property type="match status" value="1"/>
</dbReference>